<dbReference type="PANTHER" id="PTHR35005">
    <property type="entry name" value="3-DEHYDRO-SCYLLO-INOSOSE HYDROLASE"/>
    <property type="match status" value="1"/>
</dbReference>
<evidence type="ECO:0000256" key="3">
    <source>
        <dbReference type="ARBA" id="ARBA00022801"/>
    </source>
</evidence>
<dbReference type="SUPFAM" id="SSF102215">
    <property type="entry name" value="Creatininase"/>
    <property type="match status" value="1"/>
</dbReference>
<comment type="caution">
    <text evidence="6">The sequence shown here is derived from an EMBL/GenBank/DDBJ whole genome shotgun (WGS) entry which is preliminary data.</text>
</comment>
<dbReference type="EMBL" id="VITW01000007">
    <property type="protein sequence ID" value="TWB71259.1"/>
    <property type="molecule type" value="Genomic_DNA"/>
</dbReference>
<keyword evidence="4" id="KW-0862">Zinc</keyword>
<dbReference type="InterPro" id="IPR024087">
    <property type="entry name" value="Creatininase-like_sf"/>
</dbReference>
<evidence type="ECO:0000313" key="7">
    <source>
        <dbReference type="Proteomes" id="UP000315914"/>
    </source>
</evidence>
<name>A0A560JL30_9BRAD</name>
<dbReference type="Proteomes" id="UP000315914">
    <property type="component" value="Unassembled WGS sequence"/>
</dbReference>
<keyword evidence="7" id="KW-1185">Reference proteome</keyword>
<reference evidence="6 7" key="1">
    <citation type="submission" date="2019-06" db="EMBL/GenBank/DDBJ databases">
        <title>Genomic Encyclopedia of Type Strains, Phase IV (KMG-V): Genome sequencing to study the core and pangenomes of soil and plant-associated prokaryotes.</title>
        <authorList>
            <person name="Whitman W."/>
        </authorList>
    </citation>
    <scope>NUCLEOTIDE SEQUENCE [LARGE SCALE GENOMIC DNA]</scope>
    <source>
        <strain evidence="6 7">BR 10556</strain>
    </source>
</reference>
<dbReference type="PANTHER" id="PTHR35005:SF1">
    <property type="entry name" value="2-AMINO-5-FORMYLAMINO-6-RIBOSYLAMINOPYRIMIDIN-4(3H)-ONE 5'-MONOPHOSPHATE DEFORMYLASE"/>
    <property type="match status" value="1"/>
</dbReference>
<dbReference type="STRING" id="1399419.A5906_33070"/>
<protein>
    <submittedName>
        <fullName evidence="6">Creatinine amidohydrolase</fullName>
    </submittedName>
</protein>
<dbReference type="GO" id="GO:0016811">
    <property type="term" value="F:hydrolase activity, acting on carbon-nitrogen (but not peptide) bonds, in linear amides"/>
    <property type="evidence" value="ECO:0007669"/>
    <property type="project" value="TreeGrafter"/>
</dbReference>
<accession>A0A560JL30</accession>
<dbReference type="GO" id="GO:0046872">
    <property type="term" value="F:metal ion binding"/>
    <property type="evidence" value="ECO:0007669"/>
    <property type="project" value="UniProtKB-KW"/>
</dbReference>
<dbReference type="InterPro" id="IPR003785">
    <property type="entry name" value="Creatininase/forma_Hydrolase"/>
</dbReference>
<keyword evidence="2" id="KW-0479">Metal-binding</keyword>
<dbReference type="GO" id="GO:0009231">
    <property type="term" value="P:riboflavin biosynthetic process"/>
    <property type="evidence" value="ECO:0007669"/>
    <property type="project" value="TreeGrafter"/>
</dbReference>
<keyword evidence="3 6" id="KW-0378">Hydrolase</keyword>
<dbReference type="AlphaFoldDB" id="A0A560JL30"/>
<evidence type="ECO:0000256" key="2">
    <source>
        <dbReference type="ARBA" id="ARBA00022723"/>
    </source>
</evidence>
<dbReference type="Pfam" id="PF02633">
    <property type="entry name" value="Creatininase"/>
    <property type="match status" value="1"/>
</dbReference>
<comment type="cofactor">
    <cofactor evidence="1">
        <name>Zn(2+)</name>
        <dbReference type="ChEBI" id="CHEBI:29105"/>
    </cofactor>
</comment>
<sequence>MTDDTSTDALKLEFMTFEEVAAALKDGFDTVLVPCGAIEQHGPHLPLCVDADHAEHLAVLIARDLGKTLIAPTIKVGCSSHHLALSGTISLRNETFEAVCQDYCTSLARHGFRRILLFSGHIGNFPVLADMLPRLRRATDAQARIAAYTDSQAWIQCWRHAVQTAGGDPENVGGHADIAETSLMLKLRPESVRIDRFVRGHLGALTPDQLDLMWKNGIVSVSRNGVIGDPHGSTAAIGDQCLHEVGGLLANFFRTMD</sequence>
<organism evidence="6 7">
    <name type="scientific">Bradyrhizobium sacchari</name>
    <dbReference type="NCBI Taxonomy" id="1399419"/>
    <lineage>
        <taxon>Bacteria</taxon>
        <taxon>Pseudomonadati</taxon>
        <taxon>Pseudomonadota</taxon>
        <taxon>Alphaproteobacteria</taxon>
        <taxon>Hyphomicrobiales</taxon>
        <taxon>Nitrobacteraceae</taxon>
        <taxon>Bradyrhizobium</taxon>
    </lineage>
</organism>
<dbReference type="OrthoDB" id="9801445at2"/>
<comment type="similarity">
    <text evidence="5">Belongs to the creatininase superfamily.</text>
</comment>
<evidence type="ECO:0000256" key="4">
    <source>
        <dbReference type="ARBA" id="ARBA00022833"/>
    </source>
</evidence>
<evidence type="ECO:0000313" key="6">
    <source>
        <dbReference type="EMBL" id="TWB71259.1"/>
    </source>
</evidence>
<evidence type="ECO:0000256" key="5">
    <source>
        <dbReference type="ARBA" id="ARBA00024029"/>
    </source>
</evidence>
<proteinExistence type="inferred from homology"/>
<gene>
    <name evidence="6" type="ORF">FBZ95_107241</name>
</gene>
<dbReference type="Gene3D" id="3.40.50.10310">
    <property type="entry name" value="Creatininase"/>
    <property type="match status" value="1"/>
</dbReference>
<evidence type="ECO:0000256" key="1">
    <source>
        <dbReference type="ARBA" id="ARBA00001947"/>
    </source>
</evidence>